<proteinExistence type="predicted"/>
<dbReference type="STRING" id="47312.SAMN04489765_2664"/>
<dbReference type="RefSeq" id="WP_139184201.1">
    <property type="nucleotide sequence ID" value="NZ_FNLF01000002.1"/>
</dbReference>
<dbReference type="EMBL" id="FNLF01000002">
    <property type="protein sequence ID" value="SDQ99170.1"/>
    <property type="molecule type" value="Genomic_DNA"/>
</dbReference>
<keyword evidence="3" id="KW-1185">Reference proteome</keyword>
<feature type="compositionally biased region" description="Basic and acidic residues" evidence="1">
    <location>
        <begin position="82"/>
        <end position="96"/>
    </location>
</feature>
<reference evidence="3" key="1">
    <citation type="submission" date="2016-10" db="EMBL/GenBank/DDBJ databases">
        <authorList>
            <person name="Varghese N."/>
            <person name="Submissions S."/>
        </authorList>
    </citation>
    <scope>NUCLEOTIDE SEQUENCE [LARGE SCALE GENOMIC DNA]</scope>
    <source>
        <strain evidence="3">DSM 44142</strain>
    </source>
</reference>
<feature type="compositionally biased region" description="Basic and acidic residues" evidence="1">
    <location>
        <begin position="35"/>
        <end position="48"/>
    </location>
</feature>
<evidence type="ECO:0000256" key="1">
    <source>
        <dbReference type="SAM" id="MobiDB-lite"/>
    </source>
</evidence>
<feature type="region of interest" description="Disordered" evidence="1">
    <location>
        <begin position="1"/>
        <end position="48"/>
    </location>
</feature>
<feature type="region of interest" description="Disordered" evidence="1">
    <location>
        <begin position="72"/>
        <end position="105"/>
    </location>
</feature>
<accession>A0A1H1FE86</accession>
<protein>
    <submittedName>
        <fullName evidence="2">Uncharacterized protein</fullName>
    </submittedName>
</protein>
<evidence type="ECO:0000313" key="3">
    <source>
        <dbReference type="Proteomes" id="UP000183053"/>
    </source>
</evidence>
<gene>
    <name evidence="2" type="ORF">SAMN04489765_2664</name>
</gene>
<organism evidence="2 3">
    <name type="scientific">Tsukamurella pulmonis</name>
    <dbReference type="NCBI Taxonomy" id="47312"/>
    <lineage>
        <taxon>Bacteria</taxon>
        <taxon>Bacillati</taxon>
        <taxon>Actinomycetota</taxon>
        <taxon>Actinomycetes</taxon>
        <taxon>Mycobacteriales</taxon>
        <taxon>Tsukamurellaceae</taxon>
        <taxon>Tsukamurella</taxon>
    </lineage>
</organism>
<evidence type="ECO:0000313" key="2">
    <source>
        <dbReference type="EMBL" id="SDQ99170.1"/>
    </source>
</evidence>
<sequence>MSLLARLRARTARPTPEPAEVDLTPDRGAQPQHEVPPHVRGPHDFGSQRRVRVSADEVMRARSGVVGALPNSLARPVGSGTPERRRTELARDRGFGDDVLFGDAP</sequence>
<name>A0A1H1FE86_9ACTN</name>
<dbReference type="AlphaFoldDB" id="A0A1H1FE86"/>
<dbReference type="Proteomes" id="UP000183053">
    <property type="component" value="Unassembled WGS sequence"/>
</dbReference>